<organism evidence="2 3">
    <name type="scientific">Leucobacter chromiireducens subsp. chromiireducens</name>
    <dbReference type="NCBI Taxonomy" id="660067"/>
    <lineage>
        <taxon>Bacteria</taxon>
        <taxon>Bacillati</taxon>
        <taxon>Actinomycetota</taxon>
        <taxon>Actinomycetes</taxon>
        <taxon>Micrococcales</taxon>
        <taxon>Microbacteriaceae</taxon>
        <taxon>Leucobacter</taxon>
    </lineage>
</organism>
<dbReference type="RefSeq" id="WP_202382100.1">
    <property type="nucleotide sequence ID" value="NZ_BAAAMA010000002.1"/>
</dbReference>
<accession>A0ABS1SPB3</accession>
<dbReference type="Proteomes" id="UP001646141">
    <property type="component" value="Unassembled WGS sequence"/>
</dbReference>
<feature type="domain" description="UspA" evidence="1">
    <location>
        <begin position="155"/>
        <end position="298"/>
    </location>
</feature>
<sequence length="312" mass="31568">MTVVVGIAPGHPSVAAVHLGALLARSYAQPLVLAAVTPAGWTPGGGGVDGEYLRYLEAAAAEAIAGVREECASALDDLEVRSVIRSASSARRGLLEVCEDARAVRLVLGEAGEPGDGADDGIVLGSVGIGLLQSAELPVAIAPHGYVAEPGARLERITAAYNGSDTSGELVLAAAAVAAEAGASVRIASFHPRPRGLLGAAIGFAAEDAVIAEWESLIRERAATLECEIDGRAPRPSAVELVVGAGKDWRAALRAIPWGPAEVLLLGSSSAGALARISLGSHAAKIVRHAPAPVVFVPRRAADGYVEQGSGS</sequence>
<evidence type="ECO:0000313" key="3">
    <source>
        <dbReference type="Proteomes" id="UP001646141"/>
    </source>
</evidence>
<dbReference type="Gene3D" id="3.40.50.12370">
    <property type="match status" value="1"/>
</dbReference>
<evidence type="ECO:0000313" key="2">
    <source>
        <dbReference type="EMBL" id="MBL3690015.1"/>
    </source>
</evidence>
<keyword evidence="3" id="KW-1185">Reference proteome</keyword>
<protein>
    <submittedName>
        <fullName evidence="2">Universal stress protein</fullName>
    </submittedName>
</protein>
<proteinExistence type="predicted"/>
<dbReference type="InterPro" id="IPR006016">
    <property type="entry name" value="UspA"/>
</dbReference>
<dbReference type="SUPFAM" id="SSF52402">
    <property type="entry name" value="Adenine nucleotide alpha hydrolases-like"/>
    <property type="match status" value="2"/>
</dbReference>
<evidence type="ECO:0000259" key="1">
    <source>
        <dbReference type="Pfam" id="PF00582"/>
    </source>
</evidence>
<comment type="caution">
    <text evidence="2">The sequence shown here is derived from an EMBL/GenBank/DDBJ whole genome shotgun (WGS) entry which is preliminary data.</text>
</comment>
<feature type="domain" description="UspA" evidence="1">
    <location>
        <begin position="2"/>
        <end position="142"/>
    </location>
</feature>
<dbReference type="Pfam" id="PF00582">
    <property type="entry name" value="Usp"/>
    <property type="match status" value="2"/>
</dbReference>
<name>A0ABS1SPB3_9MICO</name>
<reference evidence="2 3" key="1">
    <citation type="submission" date="2018-09" db="EMBL/GenBank/DDBJ databases">
        <title>Comparative genomics of Leucobacter spp.</title>
        <authorList>
            <person name="Reis A.C."/>
            <person name="Kolvenbach B.A."/>
            <person name="Corvini P.F.X."/>
            <person name="Nunes O.C."/>
        </authorList>
    </citation>
    <scope>NUCLEOTIDE SEQUENCE [LARGE SCALE GENOMIC DNA]</scope>
    <source>
        <strain evidence="2 3">L-1</strain>
    </source>
</reference>
<dbReference type="EMBL" id="QYAD01000002">
    <property type="protein sequence ID" value="MBL3690015.1"/>
    <property type="molecule type" value="Genomic_DNA"/>
</dbReference>
<gene>
    <name evidence="2" type="ORF">D3226_08575</name>
</gene>